<dbReference type="EMBL" id="CAKOFQ010006723">
    <property type="protein sequence ID" value="CAH1965291.1"/>
    <property type="molecule type" value="Genomic_DNA"/>
</dbReference>
<feature type="compositionally biased region" description="Basic and acidic residues" evidence="1">
    <location>
        <begin position="546"/>
        <end position="558"/>
    </location>
</feature>
<evidence type="ECO:0000313" key="3">
    <source>
        <dbReference type="Proteomes" id="UP001152888"/>
    </source>
</evidence>
<feature type="region of interest" description="Disordered" evidence="1">
    <location>
        <begin position="476"/>
        <end position="558"/>
    </location>
</feature>
<protein>
    <submittedName>
        <fullName evidence="2">Uncharacterized protein</fullName>
    </submittedName>
</protein>
<organism evidence="2 3">
    <name type="scientific">Acanthoscelides obtectus</name>
    <name type="common">Bean weevil</name>
    <name type="synonym">Bruchus obtectus</name>
    <dbReference type="NCBI Taxonomy" id="200917"/>
    <lineage>
        <taxon>Eukaryota</taxon>
        <taxon>Metazoa</taxon>
        <taxon>Ecdysozoa</taxon>
        <taxon>Arthropoda</taxon>
        <taxon>Hexapoda</taxon>
        <taxon>Insecta</taxon>
        <taxon>Pterygota</taxon>
        <taxon>Neoptera</taxon>
        <taxon>Endopterygota</taxon>
        <taxon>Coleoptera</taxon>
        <taxon>Polyphaga</taxon>
        <taxon>Cucujiformia</taxon>
        <taxon>Chrysomeloidea</taxon>
        <taxon>Chrysomelidae</taxon>
        <taxon>Bruchinae</taxon>
        <taxon>Bruchini</taxon>
        <taxon>Acanthoscelides</taxon>
    </lineage>
</organism>
<evidence type="ECO:0000256" key="1">
    <source>
        <dbReference type="SAM" id="MobiDB-lite"/>
    </source>
</evidence>
<accession>A0A9P0K3C4</accession>
<gene>
    <name evidence="2" type="ORF">ACAOBT_LOCUS6257</name>
</gene>
<reference evidence="2" key="1">
    <citation type="submission" date="2022-03" db="EMBL/GenBank/DDBJ databases">
        <authorList>
            <person name="Sayadi A."/>
        </authorList>
    </citation>
    <scope>NUCLEOTIDE SEQUENCE</scope>
</reference>
<evidence type="ECO:0000313" key="2">
    <source>
        <dbReference type="EMBL" id="CAH1965291.1"/>
    </source>
</evidence>
<comment type="caution">
    <text evidence="2">The sequence shown here is derived from an EMBL/GenBank/DDBJ whole genome shotgun (WGS) entry which is preliminary data.</text>
</comment>
<sequence length="614" mass="71684">MLPKNDYTSNKRFDFGIPLQDIFPPNDIHHRLKYLFEKAHQLYISNKCSLQEILRCYKGFLEECFKLKETITFDMYYFRSISYRAGAYFWLLRHFLGLLPIPLLPNYTNGTYFDWKYLADRCGRCLRDQNRAVCNILDYDIAVNLNFLPFEHFLLVSYMMVFIRKVCQRSEKNCRLDRESVRLVANYYCGSIFTRPYKPGEKEETMCPLFLYLIVRWRKIQMHCNHMGHPACFLGINFMDNSSTEGNISRSRADQWVQTERILPCFQTEIVEDCRIIPHFVPSVSIKEKPLMRSSGCQTELSLEDKAIQSSDSPEYLETIDIKENNAVGTPVVSSTFALAGSSSFMTPEPAKSLYAEMTFLTAADYSDIHNDDLDTSIKLHVSDVENRSEHNVNTNVEQDTGLSSPSKNTDLSFFSTVESSSPNTWEGVMKETTRTIKKVEEYIYDDCDTFKNEDYNQIGSKRCPRKSKSLVDKCSKDGWTYTPPDTKRETTEVNPDLPAPPTDEDPDETNGYFENSYHRFSVHDPDRDVKSKKNRRKMQVVYDFPKSKKSDEDLEKKDSRRRINFNLKKFKLNLDFFRVITPRPPRHKYSTKVFAEDSDVKYKKIKNIRSSTL</sequence>
<dbReference type="Proteomes" id="UP001152888">
    <property type="component" value="Unassembled WGS sequence"/>
</dbReference>
<proteinExistence type="predicted"/>
<dbReference type="AlphaFoldDB" id="A0A9P0K3C4"/>
<keyword evidence="3" id="KW-1185">Reference proteome</keyword>
<dbReference type="OrthoDB" id="8123889at2759"/>
<feature type="compositionally biased region" description="Basic and acidic residues" evidence="1">
    <location>
        <begin position="522"/>
        <end position="532"/>
    </location>
</feature>
<name>A0A9P0K3C4_ACAOB</name>